<gene>
    <name evidence="3" type="primary">inclusion membrane protein-34</name>
    <name evidence="3" type="ORF">Chls_541</name>
    <name evidence="4" type="ORF">INQ84_03830</name>
</gene>
<evidence type="ECO:0000313" key="4">
    <source>
        <dbReference type="EMBL" id="QYC74212.1"/>
    </source>
</evidence>
<dbReference type="Proteomes" id="UP000825134">
    <property type="component" value="Chromosome"/>
</dbReference>
<reference evidence="4" key="2">
    <citation type="journal article" date="2021" name="Front. Microbiol.">
        <title>Generation of Tetracycline and Rifamycin Resistant Chlamydia Suis Recombinants.</title>
        <authorList>
            <person name="Marti H."/>
            <person name="Bommana S."/>
            <person name="Read T.D."/>
            <person name="Pesch T."/>
            <person name="Prahauser B."/>
            <person name="Dean D."/>
            <person name="Borel N."/>
        </authorList>
    </citation>
    <scope>NUCLEOTIDE SEQUENCE</scope>
    <source>
        <strain evidence="4">208.1</strain>
    </source>
</reference>
<sequence length="166" mass="17484">MFSIFPCCNPCKPACTERLDAREVSDCQGKFLAITSLVLGILAVLGSAILLLCSGSFVSFFAAILGLLATTIGSAALGGSLVYFFSPSLGSISPSVAPPLSPSQEGSVLSIVHSYQELLNEAEADLKEVEGLLTQKEQKLEALQKELDSLRKKENPSAQTSNSTIS</sequence>
<dbReference type="EMBL" id="CP035278">
    <property type="protein sequence ID" value="QHP83416.1"/>
    <property type="molecule type" value="Genomic_DNA"/>
</dbReference>
<keyword evidence="2" id="KW-0472">Membrane</keyword>
<evidence type="ECO:0000256" key="2">
    <source>
        <dbReference type="SAM" id="Phobius"/>
    </source>
</evidence>
<organism evidence="4 6">
    <name type="scientific">Chlamydia suis</name>
    <dbReference type="NCBI Taxonomy" id="83559"/>
    <lineage>
        <taxon>Bacteria</taxon>
        <taxon>Pseudomonadati</taxon>
        <taxon>Chlamydiota</taxon>
        <taxon>Chlamydiia</taxon>
        <taxon>Chlamydiales</taxon>
        <taxon>Chlamydiaceae</taxon>
        <taxon>Chlamydia/Chlamydophila group</taxon>
        <taxon>Chlamydia</taxon>
    </lineage>
</organism>
<protein>
    <submittedName>
        <fullName evidence="3">Inclusion membrane protein-34</fullName>
    </submittedName>
</protein>
<dbReference type="RefSeq" id="WP_080122321.1">
    <property type="nucleotide sequence ID" value="NZ_CP035278.1"/>
</dbReference>
<evidence type="ECO:0000313" key="6">
    <source>
        <dbReference type="Proteomes" id="UP000825134"/>
    </source>
</evidence>
<feature type="transmembrane region" description="Helical" evidence="2">
    <location>
        <begin position="58"/>
        <end position="85"/>
    </location>
</feature>
<feature type="compositionally biased region" description="Polar residues" evidence="1">
    <location>
        <begin position="156"/>
        <end position="166"/>
    </location>
</feature>
<dbReference type="Proteomes" id="UP000512184">
    <property type="component" value="Chromosome"/>
</dbReference>
<evidence type="ECO:0000313" key="5">
    <source>
        <dbReference type="Proteomes" id="UP000512184"/>
    </source>
</evidence>
<feature type="region of interest" description="Disordered" evidence="1">
    <location>
        <begin position="147"/>
        <end position="166"/>
    </location>
</feature>
<dbReference type="EMBL" id="CP063185">
    <property type="protein sequence ID" value="QYC74212.1"/>
    <property type="molecule type" value="Genomic_DNA"/>
</dbReference>
<evidence type="ECO:0000313" key="3">
    <source>
        <dbReference type="EMBL" id="QHP83416.1"/>
    </source>
</evidence>
<reference evidence="3 5" key="1">
    <citation type="submission" date="2019-01" db="EMBL/GenBank/DDBJ databases">
        <title>Whole genome sequencing and annotation enables comparative genome analysis that reveals unique features of the Chlamydia suis R19 Genome.</title>
        <authorList>
            <person name="Dimond Z.E."/>
        </authorList>
    </citation>
    <scope>NUCLEOTIDE SEQUENCE [LARGE SCALE GENOMIC DNA]</scope>
    <source>
        <strain evidence="3 5">R19</strain>
    </source>
</reference>
<feature type="transmembrane region" description="Helical" evidence="2">
    <location>
        <begin position="31"/>
        <end position="52"/>
    </location>
</feature>
<keyword evidence="2" id="KW-0812">Transmembrane</keyword>
<proteinExistence type="predicted"/>
<keyword evidence="5" id="KW-1185">Reference proteome</keyword>
<evidence type="ECO:0000256" key="1">
    <source>
        <dbReference type="SAM" id="MobiDB-lite"/>
    </source>
</evidence>
<keyword evidence="2" id="KW-1133">Transmembrane helix</keyword>
<name>A0AAQ0J7E6_9CHLA</name>
<accession>A0AAQ0J7E6</accession>
<dbReference type="AlphaFoldDB" id="A0AAQ0J7E6"/>